<keyword evidence="2" id="KW-1185">Reference proteome</keyword>
<evidence type="ECO:0000313" key="1">
    <source>
        <dbReference type="EMBL" id="EKM48694.1"/>
    </source>
</evidence>
<sequence>MEIARARDGSPVGGGGVGCLPHNPIPLESAFVIDFFEMMEPLSVSVIELPQSGVV</sequence>
<protein>
    <submittedName>
        <fullName evidence="1">Uncharacterized protein</fullName>
    </submittedName>
</protein>
<dbReference type="GeneID" id="18919321"/>
<dbReference type="RefSeq" id="XP_007402754.1">
    <property type="nucleotide sequence ID" value="XM_007402692.1"/>
</dbReference>
<dbReference type="InParanoid" id="K5VQ20"/>
<dbReference type="AlphaFoldDB" id="K5VQ20"/>
<name>K5VQ20_PHACS</name>
<dbReference type="HOGENOM" id="CLU_3033121_0_0_1"/>
<dbReference type="KEGG" id="pco:PHACADRAFT_266204"/>
<accession>K5VQ20</accession>
<organism evidence="1 2">
    <name type="scientific">Phanerochaete carnosa (strain HHB-10118-sp)</name>
    <name type="common">White-rot fungus</name>
    <name type="synonym">Peniophora carnosa</name>
    <dbReference type="NCBI Taxonomy" id="650164"/>
    <lineage>
        <taxon>Eukaryota</taxon>
        <taxon>Fungi</taxon>
        <taxon>Dikarya</taxon>
        <taxon>Basidiomycota</taxon>
        <taxon>Agaricomycotina</taxon>
        <taxon>Agaricomycetes</taxon>
        <taxon>Polyporales</taxon>
        <taxon>Phanerochaetaceae</taxon>
        <taxon>Phanerochaete</taxon>
    </lineage>
</organism>
<dbReference type="Proteomes" id="UP000008370">
    <property type="component" value="Unassembled WGS sequence"/>
</dbReference>
<dbReference type="EMBL" id="JH930810">
    <property type="protein sequence ID" value="EKM48694.1"/>
    <property type="molecule type" value="Genomic_DNA"/>
</dbReference>
<reference evidence="1 2" key="1">
    <citation type="journal article" date="2012" name="BMC Genomics">
        <title>Comparative genomics of the white-rot fungi, Phanerochaete carnosa and P. chrysosporium, to elucidate the genetic basis of the distinct wood types they colonize.</title>
        <authorList>
            <person name="Suzuki H."/>
            <person name="MacDonald J."/>
            <person name="Syed K."/>
            <person name="Salamov A."/>
            <person name="Hori C."/>
            <person name="Aerts A."/>
            <person name="Henrissat B."/>
            <person name="Wiebenga A."/>
            <person name="vanKuyk P.A."/>
            <person name="Barry K."/>
            <person name="Lindquist E."/>
            <person name="LaButti K."/>
            <person name="Lapidus A."/>
            <person name="Lucas S."/>
            <person name="Coutinho P."/>
            <person name="Gong Y."/>
            <person name="Samejima M."/>
            <person name="Mahadevan R."/>
            <person name="Abou-Zaid M."/>
            <person name="de Vries R.P."/>
            <person name="Igarashi K."/>
            <person name="Yadav J.S."/>
            <person name="Grigoriev I.V."/>
            <person name="Master E.R."/>
        </authorList>
    </citation>
    <scope>NUCLEOTIDE SEQUENCE [LARGE SCALE GENOMIC DNA]</scope>
    <source>
        <strain evidence="1 2">HHB-10118-sp</strain>
    </source>
</reference>
<proteinExistence type="predicted"/>
<evidence type="ECO:0000313" key="2">
    <source>
        <dbReference type="Proteomes" id="UP000008370"/>
    </source>
</evidence>
<dbReference type="PROSITE" id="PS51257">
    <property type="entry name" value="PROKAR_LIPOPROTEIN"/>
    <property type="match status" value="1"/>
</dbReference>
<gene>
    <name evidence="1" type="ORF">PHACADRAFT_266204</name>
</gene>